<keyword evidence="1" id="KW-0472">Membrane</keyword>
<dbReference type="RefSeq" id="WP_307626662.1">
    <property type="nucleotide sequence ID" value="NZ_JAUSZS010000003.1"/>
</dbReference>
<name>A0ABU0RM37_9ACTN</name>
<keyword evidence="3" id="KW-1185">Reference proteome</keyword>
<feature type="transmembrane region" description="Helical" evidence="1">
    <location>
        <begin position="75"/>
        <end position="92"/>
    </location>
</feature>
<evidence type="ECO:0000256" key="1">
    <source>
        <dbReference type="SAM" id="Phobius"/>
    </source>
</evidence>
<dbReference type="Proteomes" id="UP001223072">
    <property type="component" value="Unassembled WGS sequence"/>
</dbReference>
<accession>A0ABU0RM37</accession>
<comment type="caution">
    <text evidence="2">The sequence shown here is derived from an EMBL/GenBank/DDBJ whole genome shotgun (WGS) entry which is preliminary data.</text>
</comment>
<proteinExistence type="predicted"/>
<keyword evidence="1" id="KW-1133">Transmembrane helix</keyword>
<feature type="transmembrane region" description="Helical" evidence="1">
    <location>
        <begin position="28"/>
        <end position="48"/>
    </location>
</feature>
<sequence>MAVIALTALSAVTFLVTAILVSFAKADPVGLLVVLPALLFGAVALGLWQGNRGARVVAIVIGVGAFSGSSTPGVYSGALIIYGVTVILLLVAPRSSRAWFTPHR</sequence>
<organism evidence="2 3">
    <name type="scientific">Streptomyces turgidiscabies</name>
    <dbReference type="NCBI Taxonomy" id="85558"/>
    <lineage>
        <taxon>Bacteria</taxon>
        <taxon>Bacillati</taxon>
        <taxon>Actinomycetota</taxon>
        <taxon>Actinomycetes</taxon>
        <taxon>Kitasatosporales</taxon>
        <taxon>Streptomycetaceae</taxon>
        <taxon>Streptomyces</taxon>
    </lineage>
</organism>
<keyword evidence="1" id="KW-0812">Transmembrane</keyword>
<evidence type="ECO:0000313" key="3">
    <source>
        <dbReference type="Proteomes" id="UP001223072"/>
    </source>
</evidence>
<dbReference type="EMBL" id="JAUSZS010000003">
    <property type="protein sequence ID" value="MDQ0932793.1"/>
    <property type="molecule type" value="Genomic_DNA"/>
</dbReference>
<gene>
    <name evidence="2" type="ORF">QFZ49_002723</name>
</gene>
<evidence type="ECO:0000313" key="2">
    <source>
        <dbReference type="EMBL" id="MDQ0932793.1"/>
    </source>
</evidence>
<protein>
    <recommendedName>
        <fullName evidence="4">Integral membrane protein</fullName>
    </recommendedName>
</protein>
<reference evidence="2 3" key="1">
    <citation type="submission" date="2023-07" db="EMBL/GenBank/DDBJ databases">
        <title>Comparative genomics of wheat-associated soil bacteria to identify genetic determinants of phenazine resistance.</title>
        <authorList>
            <person name="Mouncey N."/>
        </authorList>
    </citation>
    <scope>NUCLEOTIDE SEQUENCE [LARGE SCALE GENOMIC DNA]</scope>
    <source>
        <strain evidence="2 3">W2I16</strain>
    </source>
</reference>
<feature type="transmembrane region" description="Helical" evidence="1">
    <location>
        <begin position="53"/>
        <end position="69"/>
    </location>
</feature>
<evidence type="ECO:0008006" key="4">
    <source>
        <dbReference type="Google" id="ProtNLM"/>
    </source>
</evidence>